<keyword evidence="10" id="KW-1185">Reference proteome</keyword>
<dbReference type="GO" id="GO:0046540">
    <property type="term" value="C:U4/U6 x U5 tri-snRNP complex"/>
    <property type="evidence" value="ECO:0007669"/>
    <property type="project" value="TreeGrafter"/>
</dbReference>
<keyword evidence="5" id="KW-0747">Spliceosome</keyword>
<keyword evidence="6" id="KW-0508">mRNA splicing</keyword>
<evidence type="ECO:0000259" key="8">
    <source>
        <dbReference type="Pfam" id="PF02840"/>
    </source>
</evidence>
<sequence length="206" mass="23942">MELDENKELTNEFQDTLEKIDKAVLMEHYNVEHNKKIREFMVLDSETTIESIKESAKLLGKSDDTSKDCEVLLSFCHLILSIWARDLNRRSLDVKLSIEGKRESARYEQTYSYLRPLLKKLKANANDAYLQMAIGNAPWPIGVTMVGIHPRTGRERISQHVAHVLNDETQRKYIQGVKRLMSYCQKTYPTDPSRSVEYGWVEGKYK</sequence>
<evidence type="ECO:0000256" key="2">
    <source>
        <dbReference type="ARBA" id="ARBA00008137"/>
    </source>
</evidence>
<keyword evidence="4" id="KW-0507">mRNA processing</keyword>
<dbReference type="SUPFAM" id="SSF47938">
    <property type="entry name" value="Functional domain of the splicing factor Prp18"/>
    <property type="match status" value="1"/>
</dbReference>
<organism evidence="9 10">
    <name type="scientific">Thelohanellus kitauei</name>
    <name type="common">Myxosporean</name>
    <dbReference type="NCBI Taxonomy" id="669202"/>
    <lineage>
        <taxon>Eukaryota</taxon>
        <taxon>Metazoa</taxon>
        <taxon>Cnidaria</taxon>
        <taxon>Myxozoa</taxon>
        <taxon>Myxosporea</taxon>
        <taxon>Bivalvulida</taxon>
        <taxon>Platysporina</taxon>
        <taxon>Myxobolidae</taxon>
        <taxon>Thelohanellus</taxon>
    </lineage>
</organism>
<dbReference type="GO" id="GO:0005682">
    <property type="term" value="C:U5 snRNP"/>
    <property type="evidence" value="ECO:0007669"/>
    <property type="project" value="TreeGrafter"/>
</dbReference>
<protein>
    <recommendedName>
        <fullName evidence="3">Pre-mRNA-splicing factor 18</fullName>
    </recommendedName>
</protein>
<comment type="subcellular location">
    <subcellularLocation>
        <location evidence="1">Nucleus</location>
    </subcellularLocation>
</comment>
<dbReference type="Pfam" id="PF02840">
    <property type="entry name" value="Prp18"/>
    <property type="match status" value="1"/>
</dbReference>
<evidence type="ECO:0000256" key="7">
    <source>
        <dbReference type="ARBA" id="ARBA00023242"/>
    </source>
</evidence>
<gene>
    <name evidence="9" type="ORF">RF11_06834</name>
</gene>
<accession>A0A0C2MMC8</accession>
<evidence type="ECO:0000256" key="1">
    <source>
        <dbReference type="ARBA" id="ARBA00004123"/>
    </source>
</evidence>
<dbReference type="PANTHER" id="PTHR13007:SF19">
    <property type="entry name" value="PRE-MRNA-SPLICING FACTOR 18"/>
    <property type="match status" value="1"/>
</dbReference>
<dbReference type="PANTHER" id="PTHR13007">
    <property type="entry name" value="PRE-MRNA SPLICING FACTOR-RELATED"/>
    <property type="match status" value="1"/>
</dbReference>
<dbReference type="InterPro" id="IPR039979">
    <property type="entry name" value="PRPF18"/>
</dbReference>
<comment type="caution">
    <text evidence="9">The sequence shown here is derived from an EMBL/GenBank/DDBJ whole genome shotgun (WGS) entry which is preliminary data.</text>
</comment>
<comment type="similarity">
    <text evidence="2">Belongs to the PRP18 family.</text>
</comment>
<dbReference type="OrthoDB" id="10261918at2759"/>
<evidence type="ECO:0000256" key="6">
    <source>
        <dbReference type="ARBA" id="ARBA00023187"/>
    </source>
</evidence>
<evidence type="ECO:0000313" key="9">
    <source>
        <dbReference type="EMBL" id="KII68386.1"/>
    </source>
</evidence>
<dbReference type="Proteomes" id="UP000031668">
    <property type="component" value="Unassembled WGS sequence"/>
</dbReference>
<keyword evidence="7" id="KW-0539">Nucleus</keyword>
<proteinExistence type="inferred from homology"/>
<reference evidence="9 10" key="1">
    <citation type="journal article" date="2014" name="Genome Biol. Evol.">
        <title>The genome of the myxosporean Thelohanellus kitauei shows adaptations to nutrient acquisition within its fish host.</title>
        <authorList>
            <person name="Yang Y."/>
            <person name="Xiong J."/>
            <person name="Zhou Z."/>
            <person name="Huo F."/>
            <person name="Miao W."/>
            <person name="Ran C."/>
            <person name="Liu Y."/>
            <person name="Zhang J."/>
            <person name="Feng J."/>
            <person name="Wang M."/>
            <person name="Wang M."/>
            <person name="Wang L."/>
            <person name="Yao B."/>
        </authorList>
    </citation>
    <scope>NUCLEOTIDE SEQUENCE [LARGE SCALE GENOMIC DNA]</scope>
    <source>
        <strain evidence="9">Wuqing</strain>
    </source>
</reference>
<feature type="domain" description="Prp18" evidence="8">
    <location>
        <begin position="124"/>
        <end position="190"/>
    </location>
</feature>
<dbReference type="GO" id="GO:0000350">
    <property type="term" value="P:generation of catalytic spliceosome for second transesterification step"/>
    <property type="evidence" value="ECO:0007669"/>
    <property type="project" value="TreeGrafter"/>
</dbReference>
<name>A0A0C2MMC8_THEKT</name>
<evidence type="ECO:0000256" key="3">
    <source>
        <dbReference type="ARBA" id="ARBA00018242"/>
    </source>
</evidence>
<dbReference type="AlphaFoldDB" id="A0A0C2MMC8"/>
<evidence type="ECO:0000256" key="4">
    <source>
        <dbReference type="ARBA" id="ARBA00022664"/>
    </source>
</evidence>
<dbReference type="InterPro" id="IPR004098">
    <property type="entry name" value="Prp18"/>
</dbReference>
<evidence type="ECO:0000256" key="5">
    <source>
        <dbReference type="ARBA" id="ARBA00022728"/>
    </source>
</evidence>
<dbReference type="EMBL" id="JWZT01002870">
    <property type="protein sequence ID" value="KII68386.1"/>
    <property type="molecule type" value="Genomic_DNA"/>
</dbReference>
<dbReference type="Gene3D" id="1.20.940.10">
    <property type="entry name" value="Functional domain of the splicing factor Prp18"/>
    <property type="match status" value="1"/>
</dbReference>
<dbReference type="GO" id="GO:0071021">
    <property type="term" value="C:U2-type post-spliceosomal complex"/>
    <property type="evidence" value="ECO:0007669"/>
    <property type="project" value="TreeGrafter"/>
</dbReference>
<evidence type="ECO:0000313" key="10">
    <source>
        <dbReference type="Proteomes" id="UP000031668"/>
    </source>
</evidence>